<feature type="compositionally biased region" description="Low complexity" evidence="11">
    <location>
        <begin position="294"/>
        <end position="304"/>
    </location>
</feature>
<dbReference type="Gene3D" id="1.10.510.10">
    <property type="entry name" value="Transferase(Phosphotransferase) domain 1"/>
    <property type="match status" value="1"/>
</dbReference>
<evidence type="ECO:0000313" key="13">
    <source>
        <dbReference type="EMBL" id="CAK0835901.1"/>
    </source>
</evidence>
<dbReference type="SMART" id="SM00220">
    <property type="entry name" value="S_TKc"/>
    <property type="match status" value="1"/>
</dbReference>
<proteinExistence type="inferred from homology"/>
<evidence type="ECO:0000256" key="7">
    <source>
        <dbReference type="ARBA" id="ARBA00047899"/>
    </source>
</evidence>
<feature type="binding site" evidence="9">
    <location>
        <position position="34"/>
    </location>
    <ligand>
        <name>ATP</name>
        <dbReference type="ChEBI" id="CHEBI:30616"/>
    </ligand>
</feature>
<dbReference type="InterPro" id="IPR051131">
    <property type="entry name" value="NEK_Ser/Thr_kinase_NIMA"/>
</dbReference>
<dbReference type="PANTHER" id="PTHR44899">
    <property type="entry name" value="CAMK FAMILY PROTEIN KINASE"/>
    <property type="match status" value="1"/>
</dbReference>
<evidence type="ECO:0000256" key="11">
    <source>
        <dbReference type="SAM" id="MobiDB-lite"/>
    </source>
</evidence>
<evidence type="ECO:0000256" key="2">
    <source>
        <dbReference type="ARBA" id="ARBA00022527"/>
    </source>
</evidence>
<keyword evidence="14" id="KW-1185">Reference proteome</keyword>
<evidence type="ECO:0000256" key="3">
    <source>
        <dbReference type="ARBA" id="ARBA00022679"/>
    </source>
</evidence>
<dbReference type="PANTHER" id="PTHR44899:SF3">
    <property type="entry name" value="SERINE_THREONINE-PROTEIN KINASE NEK1"/>
    <property type="match status" value="1"/>
</dbReference>
<feature type="region of interest" description="Disordered" evidence="11">
    <location>
        <begin position="273"/>
        <end position="323"/>
    </location>
</feature>
<keyword evidence="4 9" id="KW-0547">Nucleotide-binding</keyword>
<evidence type="ECO:0000256" key="10">
    <source>
        <dbReference type="RuleBase" id="RU000304"/>
    </source>
</evidence>
<evidence type="ECO:0000256" key="5">
    <source>
        <dbReference type="ARBA" id="ARBA00022777"/>
    </source>
</evidence>
<evidence type="ECO:0000256" key="1">
    <source>
        <dbReference type="ARBA" id="ARBA00012513"/>
    </source>
</evidence>
<evidence type="ECO:0000256" key="4">
    <source>
        <dbReference type="ARBA" id="ARBA00022741"/>
    </source>
</evidence>
<dbReference type="EMBL" id="CAUYUJ010013269">
    <property type="protein sequence ID" value="CAK0835901.1"/>
    <property type="molecule type" value="Genomic_DNA"/>
</dbReference>
<protein>
    <recommendedName>
        <fullName evidence="1">non-specific serine/threonine protein kinase</fullName>
        <ecNumber evidence="1">2.7.11.1</ecNumber>
    </recommendedName>
</protein>
<dbReference type="InterPro" id="IPR008271">
    <property type="entry name" value="Ser/Thr_kinase_AS"/>
</dbReference>
<keyword evidence="2 10" id="KW-0723">Serine/threonine-protein kinase</keyword>
<comment type="catalytic activity">
    <reaction evidence="8">
        <text>L-seryl-[protein] + ATP = O-phospho-L-seryl-[protein] + ADP + H(+)</text>
        <dbReference type="Rhea" id="RHEA:17989"/>
        <dbReference type="Rhea" id="RHEA-COMP:9863"/>
        <dbReference type="Rhea" id="RHEA-COMP:11604"/>
        <dbReference type="ChEBI" id="CHEBI:15378"/>
        <dbReference type="ChEBI" id="CHEBI:29999"/>
        <dbReference type="ChEBI" id="CHEBI:30616"/>
        <dbReference type="ChEBI" id="CHEBI:83421"/>
        <dbReference type="ChEBI" id="CHEBI:456216"/>
        <dbReference type="EC" id="2.7.11.1"/>
    </reaction>
</comment>
<dbReference type="PROSITE" id="PS00108">
    <property type="entry name" value="PROTEIN_KINASE_ST"/>
    <property type="match status" value="1"/>
</dbReference>
<dbReference type="InterPro" id="IPR001245">
    <property type="entry name" value="Ser-Thr/Tyr_kinase_cat_dom"/>
</dbReference>
<comment type="catalytic activity">
    <reaction evidence="7">
        <text>L-threonyl-[protein] + ATP = O-phospho-L-threonyl-[protein] + ADP + H(+)</text>
        <dbReference type="Rhea" id="RHEA:46608"/>
        <dbReference type="Rhea" id="RHEA-COMP:11060"/>
        <dbReference type="Rhea" id="RHEA-COMP:11605"/>
        <dbReference type="ChEBI" id="CHEBI:15378"/>
        <dbReference type="ChEBI" id="CHEBI:30013"/>
        <dbReference type="ChEBI" id="CHEBI:30616"/>
        <dbReference type="ChEBI" id="CHEBI:61977"/>
        <dbReference type="ChEBI" id="CHEBI:456216"/>
        <dbReference type="EC" id="2.7.11.1"/>
    </reaction>
</comment>
<evidence type="ECO:0000259" key="12">
    <source>
        <dbReference type="PROSITE" id="PS50011"/>
    </source>
</evidence>
<keyword evidence="6 9" id="KW-0067">ATP-binding</keyword>
<organism evidence="13 14">
    <name type="scientific">Prorocentrum cordatum</name>
    <dbReference type="NCBI Taxonomy" id="2364126"/>
    <lineage>
        <taxon>Eukaryota</taxon>
        <taxon>Sar</taxon>
        <taxon>Alveolata</taxon>
        <taxon>Dinophyceae</taxon>
        <taxon>Prorocentrales</taxon>
        <taxon>Prorocentraceae</taxon>
        <taxon>Prorocentrum</taxon>
    </lineage>
</organism>
<dbReference type="Proteomes" id="UP001189429">
    <property type="component" value="Unassembled WGS sequence"/>
</dbReference>
<dbReference type="InterPro" id="IPR000719">
    <property type="entry name" value="Prot_kinase_dom"/>
</dbReference>
<reference evidence="13" key="1">
    <citation type="submission" date="2023-10" db="EMBL/GenBank/DDBJ databases">
        <authorList>
            <person name="Chen Y."/>
            <person name="Shah S."/>
            <person name="Dougan E. K."/>
            <person name="Thang M."/>
            <person name="Chan C."/>
        </authorList>
    </citation>
    <scope>NUCLEOTIDE SEQUENCE [LARGE SCALE GENOMIC DNA]</scope>
</reference>
<evidence type="ECO:0000256" key="6">
    <source>
        <dbReference type="ARBA" id="ARBA00022840"/>
    </source>
</evidence>
<feature type="non-terminal residue" evidence="13">
    <location>
        <position position="323"/>
    </location>
</feature>
<dbReference type="PROSITE" id="PS00107">
    <property type="entry name" value="PROTEIN_KINASE_ATP"/>
    <property type="match status" value="1"/>
</dbReference>
<evidence type="ECO:0000313" key="14">
    <source>
        <dbReference type="Proteomes" id="UP001189429"/>
    </source>
</evidence>
<dbReference type="EC" id="2.7.11.1" evidence="1"/>
<dbReference type="PROSITE" id="PS50011">
    <property type="entry name" value="PROTEIN_KINASE_DOM"/>
    <property type="match status" value="1"/>
</dbReference>
<dbReference type="PRINTS" id="PR00109">
    <property type="entry name" value="TYRKINASE"/>
</dbReference>
<evidence type="ECO:0000256" key="8">
    <source>
        <dbReference type="ARBA" id="ARBA00048679"/>
    </source>
</evidence>
<dbReference type="Pfam" id="PF00069">
    <property type="entry name" value="Pkinase"/>
    <property type="match status" value="1"/>
</dbReference>
<gene>
    <name evidence="13" type="ORF">PCOR1329_LOCUS32564</name>
</gene>
<dbReference type="CDD" id="cd08215">
    <property type="entry name" value="STKc_Nek"/>
    <property type="match status" value="1"/>
</dbReference>
<dbReference type="SUPFAM" id="SSF56112">
    <property type="entry name" value="Protein kinase-like (PK-like)"/>
    <property type="match status" value="1"/>
</dbReference>
<dbReference type="Gene3D" id="3.30.200.20">
    <property type="entry name" value="Phosphorylase Kinase, domain 1"/>
    <property type="match status" value="1"/>
</dbReference>
<evidence type="ECO:0000256" key="9">
    <source>
        <dbReference type="PROSITE-ProRule" id="PRU10141"/>
    </source>
</evidence>
<comment type="caution">
    <text evidence="13">The sequence shown here is derived from an EMBL/GenBank/DDBJ whole genome shotgun (WGS) entry which is preliminary data.</text>
</comment>
<keyword evidence="5" id="KW-0418">Kinase</keyword>
<keyword evidence="3" id="KW-0808">Transferase</keyword>
<comment type="similarity">
    <text evidence="10">Belongs to the protein kinase superfamily.</text>
</comment>
<feature type="domain" description="Protein kinase" evidence="12">
    <location>
        <begin position="4"/>
        <end position="263"/>
    </location>
</feature>
<dbReference type="InterPro" id="IPR017441">
    <property type="entry name" value="Protein_kinase_ATP_BS"/>
</dbReference>
<name>A0ABN9SUG3_9DINO</name>
<dbReference type="InterPro" id="IPR011009">
    <property type="entry name" value="Kinase-like_dom_sf"/>
</dbReference>
<accession>A0ABN9SUG3</accession>
<sequence>MERYEQLKVLGRGSYGSAVLVRERSGERRKFVVKEVELSKMGPAAKKEAEKEVQVLQCCDHPNIVRYVDTFLHGAAKLCILMEYADGGDLSGAVKAQQQKGAPFPEAEVLRTFAQCCRALRHCHKKHILHRDLKCGNIFLTSNGSVKVGDFGISKVLDHTGAVAVTMIGTPLYLAPEVCQSMPYGVKADIWSLGVVLHELLALSVPFQAENMAALVVKIINQPPRKVPAEACGEELRRLLARMLEKPPERRPTVDELLACPVVRACAARLPPDPDCPQEAELADDATQLPPALRGAGRRPSSGGRAEEEPPGPADDATRRPAP</sequence>